<organism evidence="3 4">
    <name type="scientific">Emticicia agri</name>
    <dbReference type="NCBI Taxonomy" id="2492393"/>
    <lineage>
        <taxon>Bacteria</taxon>
        <taxon>Pseudomonadati</taxon>
        <taxon>Bacteroidota</taxon>
        <taxon>Cytophagia</taxon>
        <taxon>Cytophagales</taxon>
        <taxon>Leadbetterellaceae</taxon>
        <taxon>Emticicia</taxon>
    </lineage>
</organism>
<protein>
    <recommendedName>
        <fullName evidence="2">Phosphodiester glycosidase domain-containing protein</fullName>
    </recommendedName>
</protein>
<dbReference type="OrthoDB" id="5515706at2"/>
<keyword evidence="1" id="KW-1133">Transmembrane helix</keyword>
<keyword evidence="1" id="KW-0472">Membrane</keyword>
<dbReference type="Pfam" id="PF09992">
    <property type="entry name" value="NAGPA"/>
    <property type="match status" value="1"/>
</dbReference>
<dbReference type="AlphaFoldDB" id="A0A4Q5LU83"/>
<evidence type="ECO:0000313" key="3">
    <source>
        <dbReference type="EMBL" id="RYU93057.1"/>
    </source>
</evidence>
<evidence type="ECO:0000259" key="2">
    <source>
        <dbReference type="Pfam" id="PF09992"/>
    </source>
</evidence>
<evidence type="ECO:0000256" key="1">
    <source>
        <dbReference type="SAM" id="Phobius"/>
    </source>
</evidence>
<dbReference type="Proteomes" id="UP000293162">
    <property type="component" value="Unassembled WGS sequence"/>
</dbReference>
<keyword evidence="1" id="KW-0812">Transmembrane</keyword>
<dbReference type="InterPro" id="IPR018711">
    <property type="entry name" value="NAGPA"/>
</dbReference>
<keyword evidence="4" id="KW-1185">Reference proteome</keyword>
<proteinExistence type="predicted"/>
<reference evidence="3 4" key="1">
    <citation type="submission" date="2019-02" db="EMBL/GenBank/DDBJ databases">
        <title>Bacterial novel species Emticicia sp. 17J42-9 isolated from soil.</title>
        <authorList>
            <person name="Jung H.-Y."/>
        </authorList>
    </citation>
    <scope>NUCLEOTIDE SEQUENCE [LARGE SCALE GENOMIC DNA]</scope>
    <source>
        <strain evidence="3 4">17J42-9</strain>
    </source>
</reference>
<accession>A0A4Q5LU83</accession>
<sequence>MTHTKEDRDSVTLKRIKTIRLLLLWLVALAFMGYFSWQYYGTAVNESVNLQGAIKMKNVTPATFPKIEANKAEKVVMNGNSYSTYTVDLRASKLTFYHKTPDGKPIGTFKYLYEYLDRQQKSLVFATNGGIYTETLVPLGLYIENGKQLVPLNRRQGTDNFYLTPNGVFYIKQGEAFMTTTEGFDENTHTITHATQSGPMLLIDGKIHPRFVAGSANKNIRSGVGIIDKNKVVFAISDQPVNFYEFAVLFREKFNCRNALYLDGAISKMYLPELNRNDLDNTIGFGSFIGVELK</sequence>
<name>A0A4Q5LU83_9BACT</name>
<comment type="caution">
    <text evidence="3">The sequence shown here is derived from an EMBL/GenBank/DDBJ whole genome shotgun (WGS) entry which is preliminary data.</text>
</comment>
<dbReference type="EMBL" id="SEWF01000058">
    <property type="protein sequence ID" value="RYU93057.1"/>
    <property type="molecule type" value="Genomic_DNA"/>
</dbReference>
<gene>
    <name evidence="3" type="ORF">EWM59_24010</name>
</gene>
<evidence type="ECO:0000313" key="4">
    <source>
        <dbReference type="Proteomes" id="UP000293162"/>
    </source>
</evidence>
<feature type="domain" description="Phosphodiester glycosidase" evidence="2">
    <location>
        <begin position="123"/>
        <end position="271"/>
    </location>
</feature>
<feature type="transmembrane region" description="Helical" evidence="1">
    <location>
        <begin position="21"/>
        <end position="40"/>
    </location>
</feature>
<dbReference type="RefSeq" id="WP_130023792.1">
    <property type="nucleotide sequence ID" value="NZ_SEWF01000058.1"/>
</dbReference>